<dbReference type="PANTHER" id="PTHR47064">
    <property type="entry name" value="PUTATIVE (AFU_ORTHOLOGUE AFUA_1G08990)-RELATED"/>
    <property type="match status" value="1"/>
</dbReference>
<gene>
    <name evidence="3" type="ORF">K432DRAFT_465619</name>
</gene>
<dbReference type="PANTHER" id="PTHR47064:SF2">
    <property type="entry name" value="SMP-30_GLUCONOLACTONASE_LRE-LIKE REGION DOMAIN-CONTAINING PROTEIN-RELATED"/>
    <property type="match status" value="1"/>
</dbReference>
<dbReference type="Proteomes" id="UP000250266">
    <property type="component" value="Unassembled WGS sequence"/>
</dbReference>
<feature type="domain" description="SMP-30/Gluconolactonase/LRE-like region" evidence="2">
    <location>
        <begin position="112"/>
        <end position="358"/>
    </location>
</feature>
<dbReference type="SUPFAM" id="SSF63829">
    <property type="entry name" value="Calcium-dependent phosphotriesterase"/>
    <property type="match status" value="1"/>
</dbReference>
<dbReference type="OrthoDB" id="423498at2759"/>
<dbReference type="InterPro" id="IPR011042">
    <property type="entry name" value="6-blade_b-propeller_TolB-like"/>
</dbReference>
<dbReference type="Gene3D" id="2.120.10.30">
    <property type="entry name" value="TolB, C-terminal domain"/>
    <property type="match status" value="1"/>
</dbReference>
<keyword evidence="1" id="KW-0732">Signal</keyword>
<proteinExistence type="predicted"/>
<dbReference type="AlphaFoldDB" id="A0A8E2ELI6"/>
<dbReference type="InterPro" id="IPR052988">
    <property type="entry name" value="Oryzine_lactonohydrolase"/>
</dbReference>
<sequence>MASFEALALFSAYFTAAQSSFLSPLPSAYSNISAVQIENNLAVIPGDWNVSDLSGYAPFYDITTTNTKLSAALNETKAVDFIAFDISFFDIIGSSARLEKILGFPGVSHVHEAPVYVPEMNELLFADTSVIGWLYALNAENYTVRNITTSPPLYNVNGGTYHRGKVYLCTNGSPVRGVYNLNWTDGTTTPVVNNYRGRKLNSPNDIVADENDNVWFTDPAYGWYTSWPGVEQPELPNAVYFFNTSSGALVPVTNDVVRVPNGLAFSGDRRTLYISDTNSTSGKPLTKFPSGVRNIYAFSVAGSILSNPRLVYQSEVGWPDGFRVTSGGYIIVGAASGADVLDPRTGVLLGKINAPNDTIFNIEPIPGTGTWFMTGTNYIYKATLQEKSLPASEVLDG</sequence>
<evidence type="ECO:0000256" key="1">
    <source>
        <dbReference type="SAM" id="SignalP"/>
    </source>
</evidence>
<evidence type="ECO:0000313" key="4">
    <source>
        <dbReference type="Proteomes" id="UP000250266"/>
    </source>
</evidence>
<keyword evidence="4" id="KW-1185">Reference proteome</keyword>
<evidence type="ECO:0000313" key="3">
    <source>
        <dbReference type="EMBL" id="OCK86091.1"/>
    </source>
</evidence>
<feature type="signal peptide" evidence="1">
    <location>
        <begin position="1"/>
        <end position="19"/>
    </location>
</feature>
<evidence type="ECO:0000259" key="2">
    <source>
        <dbReference type="Pfam" id="PF08450"/>
    </source>
</evidence>
<dbReference type="EMBL" id="KV744809">
    <property type="protein sequence ID" value="OCK86091.1"/>
    <property type="molecule type" value="Genomic_DNA"/>
</dbReference>
<protein>
    <submittedName>
        <fullName evidence="3">Calcium-dependent phosphotriesterase</fullName>
    </submittedName>
</protein>
<name>A0A8E2ELI6_9PEZI</name>
<feature type="chain" id="PRO_5034286767" evidence="1">
    <location>
        <begin position="20"/>
        <end position="397"/>
    </location>
</feature>
<reference evidence="3 4" key="1">
    <citation type="journal article" date="2016" name="Nat. Commun.">
        <title>Ectomycorrhizal ecology is imprinted in the genome of the dominant symbiotic fungus Cenococcum geophilum.</title>
        <authorList>
            <consortium name="DOE Joint Genome Institute"/>
            <person name="Peter M."/>
            <person name="Kohler A."/>
            <person name="Ohm R.A."/>
            <person name="Kuo A."/>
            <person name="Krutzmann J."/>
            <person name="Morin E."/>
            <person name="Arend M."/>
            <person name="Barry K.W."/>
            <person name="Binder M."/>
            <person name="Choi C."/>
            <person name="Clum A."/>
            <person name="Copeland A."/>
            <person name="Grisel N."/>
            <person name="Haridas S."/>
            <person name="Kipfer T."/>
            <person name="LaButti K."/>
            <person name="Lindquist E."/>
            <person name="Lipzen A."/>
            <person name="Maire R."/>
            <person name="Meier B."/>
            <person name="Mihaltcheva S."/>
            <person name="Molinier V."/>
            <person name="Murat C."/>
            <person name="Poggeler S."/>
            <person name="Quandt C.A."/>
            <person name="Sperisen C."/>
            <person name="Tritt A."/>
            <person name="Tisserant E."/>
            <person name="Crous P.W."/>
            <person name="Henrissat B."/>
            <person name="Nehls U."/>
            <person name="Egli S."/>
            <person name="Spatafora J.W."/>
            <person name="Grigoriev I.V."/>
            <person name="Martin F.M."/>
        </authorList>
    </citation>
    <scope>NUCLEOTIDE SEQUENCE [LARGE SCALE GENOMIC DNA]</scope>
    <source>
        <strain evidence="3 4">CBS 459.81</strain>
    </source>
</reference>
<accession>A0A8E2ELI6</accession>
<dbReference type="InterPro" id="IPR013658">
    <property type="entry name" value="SGL"/>
</dbReference>
<dbReference type="Pfam" id="PF08450">
    <property type="entry name" value="SGL"/>
    <property type="match status" value="1"/>
</dbReference>
<organism evidence="3 4">
    <name type="scientific">Lepidopterella palustris CBS 459.81</name>
    <dbReference type="NCBI Taxonomy" id="1314670"/>
    <lineage>
        <taxon>Eukaryota</taxon>
        <taxon>Fungi</taxon>
        <taxon>Dikarya</taxon>
        <taxon>Ascomycota</taxon>
        <taxon>Pezizomycotina</taxon>
        <taxon>Dothideomycetes</taxon>
        <taxon>Pleosporomycetidae</taxon>
        <taxon>Mytilinidiales</taxon>
        <taxon>Argynnaceae</taxon>
        <taxon>Lepidopterella</taxon>
    </lineage>
</organism>